<protein>
    <recommendedName>
        <fullName evidence="4">RING-type domain-containing protein</fullName>
    </recommendedName>
</protein>
<feature type="domain" description="RING-type" evidence="4">
    <location>
        <begin position="568"/>
        <end position="615"/>
    </location>
</feature>
<feature type="region of interest" description="Disordered" evidence="3">
    <location>
        <begin position="16"/>
        <end position="71"/>
    </location>
</feature>
<accession>M5CGJ7</accession>
<evidence type="ECO:0000313" key="6">
    <source>
        <dbReference type="Proteomes" id="UP000012065"/>
    </source>
</evidence>
<evidence type="ECO:0000259" key="4">
    <source>
        <dbReference type="PROSITE" id="PS50089"/>
    </source>
</evidence>
<dbReference type="InterPro" id="IPR013083">
    <property type="entry name" value="Znf_RING/FYVE/PHD"/>
</dbReference>
<organism evidence="5 6">
    <name type="scientific">Thanatephorus cucumeris (strain AG1-IB / isolate 7/3/14)</name>
    <name type="common">Lettuce bottom rot fungus</name>
    <name type="synonym">Rhizoctonia solani</name>
    <dbReference type="NCBI Taxonomy" id="1108050"/>
    <lineage>
        <taxon>Eukaryota</taxon>
        <taxon>Fungi</taxon>
        <taxon>Dikarya</taxon>
        <taxon>Basidiomycota</taxon>
        <taxon>Agaricomycotina</taxon>
        <taxon>Agaricomycetes</taxon>
        <taxon>Cantharellales</taxon>
        <taxon>Ceratobasidiaceae</taxon>
        <taxon>Rhizoctonia</taxon>
        <taxon>Rhizoctonia solani AG-1</taxon>
    </lineage>
</organism>
<comment type="caution">
    <text evidence="5">The sequence shown here is derived from an EMBL/GenBank/DDBJ whole genome shotgun (WGS) entry which is preliminary data.</text>
</comment>
<dbReference type="SMART" id="SM00184">
    <property type="entry name" value="RING"/>
    <property type="match status" value="1"/>
</dbReference>
<dbReference type="EMBL" id="CAOJ01015704">
    <property type="protein sequence ID" value="CCO36237.1"/>
    <property type="molecule type" value="Genomic_DNA"/>
</dbReference>
<evidence type="ECO:0000256" key="1">
    <source>
        <dbReference type="PROSITE-ProRule" id="PRU00175"/>
    </source>
</evidence>
<dbReference type="PROSITE" id="PS50089">
    <property type="entry name" value="ZF_RING_2"/>
    <property type="match status" value="1"/>
</dbReference>
<evidence type="ECO:0000256" key="3">
    <source>
        <dbReference type="SAM" id="MobiDB-lite"/>
    </source>
</evidence>
<feature type="region of interest" description="Disordered" evidence="3">
    <location>
        <begin position="76"/>
        <end position="95"/>
    </location>
</feature>
<dbReference type="HOGENOM" id="CLU_011917_0_0_1"/>
<dbReference type="AlphaFoldDB" id="M5CGJ7"/>
<dbReference type="SUPFAM" id="SSF57850">
    <property type="entry name" value="RING/U-box"/>
    <property type="match status" value="1"/>
</dbReference>
<dbReference type="InterPro" id="IPR001841">
    <property type="entry name" value="Znf_RING"/>
</dbReference>
<proteinExistence type="predicted"/>
<gene>
    <name evidence="5" type="ORF">BN14_10368</name>
</gene>
<feature type="compositionally biased region" description="Low complexity" evidence="3">
    <location>
        <begin position="485"/>
        <end position="510"/>
    </location>
</feature>
<keyword evidence="1" id="KW-0862">Zinc</keyword>
<evidence type="ECO:0000313" key="5">
    <source>
        <dbReference type="EMBL" id="CCO36237.1"/>
    </source>
</evidence>
<sequence length="687" mass="76019">MTKLPDICLWSFDSPSEEAKHNVSTLDSADKAEDMRVHGESPLPSPPLSPNRSFTGGGNSASSDPDTEKDWVHHNVPSAREKSTKPSVSVPKGLLQKVRLTSTRATSSSPGQSKATDAVQLILRGERYNATFKGISQYTEGGSSACGLATLNATRLAFDLCLRRKDCEELISSLTSEEFVRAAMGIAGYWQNDMHLEVEHILQLPLFSQSVQVMSDQYAECTYRTFANAIRSLRLDPDSPGPRALKPSTLQTSNSRTKSIYLVFDSHPRPNHPDGAAIQIFPSQSVADVANYLMSLFRVDQDIIDDPELEWTAQLLGQVSYHVLAPSSGSDTKDEYATNMRILEDARKRALAEEKLKAAEAETKKLKNQVLNQQQEISRLNITIRNLRTRETQSFGGYRSRPPQSPRELQSTPWGSTSNQAAASVTPKGKERERQSHALLAEERSFFPRLPSKSQGRESSGLHSSRGSITNSLPKTSSRLASERSLWSKGPSGPSLPSAPRSSRSTATGSLINERSRAAAAQEDARLLAEARSLELALSLQQQYDDETIEFSMAESLAQSLDQPKFTCGICMEILPDEAISRIDGCGHSCCRDCLRGDIQTKIEDRRYPIFCPFCVIGPDNDDDDDQDREVGIVPAWIVETIGISPELFNIYTELQLAEHSVMIDCRGCWSISISPDRFRLTQIPYR</sequence>
<name>M5CGJ7_THACB</name>
<dbReference type="Proteomes" id="UP000012065">
    <property type="component" value="Unassembled WGS sequence"/>
</dbReference>
<feature type="coiled-coil region" evidence="2">
    <location>
        <begin position="333"/>
        <end position="390"/>
    </location>
</feature>
<feature type="region of interest" description="Disordered" evidence="3">
    <location>
        <begin position="391"/>
        <end position="516"/>
    </location>
</feature>
<feature type="compositionally biased region" description="Basic and acidic residues" evidence="3">
    <location>
        <begin position="428"/>
        <end position="446"/>
    </location>
</feature>
<dbReference type="GO" id="GO:0008270">
    <property type="term" value="F:zinc ion binding"/>
    <property type="evidence" value="ECO:0007669"/>
    <property type="project" value="UniProtKB-KW"/>
</dbReference>
<feature type="compositionally biased region" description="Basic and acidic residues" evidence="3">
    <location>
        <begin position="28"/>
        <end position="39"/>
    </location>
</feature>
<feature type="compositionally biased region" description="Polar residues" evidence="3">
    <location>
        <begin position="407"/>
        <end position="423"/>
    </location>
</feature>
<keyword evidence="2" id="KW-0175">Coiled coil</keyword>
<dbReference type="Gene3D" id="3.30.40.10">
    <property type="entry name" value="Zinc/RING finger domain, C3HC4 (zinc finger)"/>
    <property type="match status" value="1"/>
</dbReference>
<reference evidence="5 6" key="1">
    <citation type="journal article" date="2013" name="J. Biotechnol.">
        <title>Establishment and interpretation of the genome sequence of the phytopathogenic fungus Rhizoctonia solani AG1-IB isolate 7/3/14.</title>
        <authorList>
            <person name="Wibberg D.W."/>
            <person name="Jelonek L.J."/>
            <person name="Rupp O.R."/>
            <person name="Hennig M.H."/>
            <person name="Eikmeyer F.E."/>
            <person name="Goesmann A.G."/>
            <person name="Hartmann A.H."/>
            <person name="Borriss R.B."/>
            <person name="Grosch R.G."/>
            <person name="Puehler A.P."/>
            <person name="Schlueter A.S."/>
        </authorList>
    </citation>
    <scope>NUCLEOTIDE SEQUENCE [LARGE SCALE GENOMIC DNA]</scope>
    <source>
        <strain evidence="6">AG1-IB / isolate 7/3/14</strain>
    </source>
</reference>
<evidence type="ECO:0000256" key="2">
    <source>
        <dbReference type="SAM" id="Coils"/>
    </source>
</evidence>
<feature type="compositionally biased region" description="Polar residues" evidence="3">
    <location>
        <begin position="452"/>
        <end position="480"/>
    </location>
</feature>
<keyword evidence="1" id="KW-0479">Metal-binding</keyword>
<keyword evidence="1" id="KW-0863">Zinc-finger</keyword>